<dbReference type="Pfam" id="PF00561">
    <property type="entry name" value="Abhydrolase_1"/>
    <property type="match status" value="1"/>
</dbReference>
<evidence type="ECO:0000256" key="2">
    <source>
        <dbReference type="ARBA" id="ARBA00022801"/>
    </source>
</evidence>
<dbReference type="InterPro" id="IPR029058">
    <property type="entry name" value="AB_hydrolase_fold"/>
</dbReference>
<dbReference type="InterPro" id="IPR000073">
    <property type="entry name" value="AB_hydrolase_1"/>
</dbReference>
<dbReference type="EMBL" id="MCGR01000080">
    <property type="protein sequence ID" value="ORY58006.1"/>
    <property type="molecule type" value="Genomic_DNA"/>
</dbReference>
<proteinExistence type="inferred from homology"/>
<dbReference type="Gene3D" id="3.40.50.1820">
    <property type="entry name" value="alpha/beta hydrolase"/>
    <property type="match status" value="1"/>
</dbReference>
<protein>
    <submittedName>
        <fullName evidence="6">Alpha/Beta hydrolase protein</fullName>
    </submittedName>
</protein>
<accession>A0A1Y2DFW7</accession>
<name>A0A1Y2DFW7_9BASI</name>
<dbReference type="InParanoid" id="A0A1Y2DFW7"/>
<feature type="domain" description="Peptidase S33 tripeptidyl aminopeptidase-like C-terminal" evidence="5">
    <location>
        <begin position="475"/>
        <end position="577"/>
    </location>
</feature>
<dbReference type="PANTHER" id="PTHR43248">
    <property type="entry name" value="2-SUCCINYL-6-HYDROXY-2,4-CYCLOHEXADIENE-1-CARBOXYLATE SYNTHASE"/>
    <property type="match status" value="1"/>
</dbReference>
<evidence type="ECO:0000259" key="5">
    <source>
        <dbReference type="Pfam" id="PF08386"/>
    </source>
</evidence>
<dbReference type="InterPro" id="IPR013595">
    <property type="entry name" value="Pept_S33_TAP-like_C"/>
</dbReference>
<dbReference type="OrthoDB" id="425534at2759"/>
<comment type="similarity">
    <text evidence="1">Belongs to the peptidase S33 family.</text>
</comment>
<dbReference type="Pfam" id="PF08386">
    <property type="entry name" value="Abhydrolase_4"/>
    <property type="match status" value="1"/>
</dbReference>
<keyword evidence="2 6" id="KW-0378">Hydrolase</keyword>
<comment type="caution">
    <text evidence="6">The sequence shown here is derived from an EMBL/GenBank/DDBJ whole genome shotgun (WGS) entry which is preliminary data.</text>
</comment>
<dbReference type="AlphaFoldDB" id="A0A1Y2DFW7"/>
<dbReference type="STRING" id="106004.A0A1Y2DFW7"/>
<sequence length="634" mass="68917">MSLKLDLEKATPPSPPPGKPRSRFYLLPCLLFAALLSQLSSIDRAPRIELGKWIRASSGRLPAIPLAPGVSWTPCPDVTDTLCSYLTVPLDYTNPNPAETVSLALRMLPSSAPPSEQLGYLFINPGGPGGSGHNFVVRAGRKLSTILQGRYHILSWDPRSVNLTSPSLDCFPTSGDAARFARDVEHLGLIHDYATAYSEQTLAAELAWTARYDSFALSLDAACQSSGEESRNMLSSSSTATVVRDMKRILEALGEKKLSYMGFSYGTILGATFSAMFPELVERVWLDGVSDSVAYTNNFWDWGRAGMNDTQKTYDGFLSSCASSGPLGCGLAQENSTAKGIGSRVQTLIDQLRETPLPVGRSKVGPGVVTASQVQYAIFQSLYSPKTWPQLASALASLEQGNGTALYEIANVSNDELDRAKDPLDNVFHRRMGSGMDATAAIMCSDTSSSTLNDTSLSTLHSYMLELDALSPTGNIWAMWVSQCRRWTAKAREVYRGPWTRKEGLRKPAYPIVFFSQTADPVTPLVSARKMARGFGKDSSRVVVQDGFGHCSLAHPSLCTALAARAYFLNGTLPSAEGEEKHCKSDEGFLFPHPGAEVELQAEGDDRELVELKMAMWELAEEARGMKLGMGWGR</sequence>
<organism evidence="6 7">
    <name type="scientific">Leucosporidium creatinivorum</name>
    <dbReference type="NCBI Taxonomy" id="106004"/>
    <lineage>
        <taxon>Eukaryota</taxon>
        <taxon>Fungi</taxon>
        <taxon>Dikarya</taxon>
        <taxon>Basidiomycota</taxon>
        <taxon>Pucciniomycotina</taxon>
        <taxon>Microbotryomycetes</taxon>
        <taxon>Leucosporidiales</taxon>
        <taxon>Leucosporidium</taxon>
    </lineage>
</organism>
<dbReference type="PANTHER" id="PTHR43248:SF25">
    <property type="entry name" value="AB HYDROLASE-1 DOMAIN-CONTAINING PROTEIN-RELATED"/>
    <property type="match status" value="1"/>
</dbReference>
<evidence type="ECO:0000259" key="4">
    <source>
        <dbReference type="Pfam" id="PF00561"/>
    </source>
</evidence>
<dbReference type="InterPro" id="IPR051601">
    <property type="entry name" value="Serine_prot/Carboxylest_S33"/>
</dbReference>
<keyword evidence="7" id="KW-1185">Reference proteome</keyword>
<dbReference type="GO" id="GO:0016787">
    <property type="term" value="F:hydrolase activity"/>
    <property type="evidence" value="ECO:0007669"/>
    <property type="project" value="UniProtKB-KW"/>
</dbReference>
<evidence type="ECO:0000313" key="6">
    <source>
        <dbReference type="EMBL" id="ORY58006.1"/>
    </source>
</evidence>
<evidence type="ECO:0000256" key="1">
    <source>
        <dbReference type="ARBA" id="ARBA00010088"/>
    </source>
</evidence>
<evidence type="ECO:0000256" key="3">
    <source>
        <dbReference type="SAM" id="MobiDB-lite"/>
    </source>
</evidence>
<dbReference type="Proteomes" id="UP000193467">
    <property type="component" value="Unassembled WGS sequence"/>
</dbReference>
<evidence type="ECO:0000313" key="7">
    <source>
        <dbReference type="Proteomes" id="UP000193467"/>
    </source>
</evidence>
<feature type="region of interest" description="Disordered" evidence="3">
    <location>
        <begin position="1"/>
        <end position="20"/>
    </location>
</feature>
<feature type="domain" description="AB hydrolase-1" evidence="4">
    <location>
        <begin position="125"/>
        <end position="312"/>
    </location>
</feature>
<gene>
    <name evidence="6" type="ORF">BCR35DRAFT_355439</name>
</gene>
<reference evidence="6 7" key="1">
    <citation type="submission" date="2016-07" db="EMBL/GenBank/DDBJ databases">
        <title>Pervasive Adenine N6-methylation of Active Genes in Fungi.</title>
        <authorList>
            <consortium name="DOE Joint Genome Institute"/>
            <person name="Mondo S.J."/>
            <person name="Dannebaum R.O."/>
            <person name="Kuo R.C."/>
            <person name="Labutti K."/>
            <person name="Haridas S."/>
            <person name="Kuo A."/>
            <person name="Salamov A."/>
            <person name="Ahrendt S.R."/>
            <person name="Lipzen A."/>
            <person name="Sullivan W."/>
            <person name="Andreopoulos W.B."/>
            <person name="Clum A."/>
            <person name="Lindquist E."/>
            <person name="Daum C."/>
            <person name="Ramamoorthy G.K."/>
            <person name="Gryganskyi A."/>
            <person name="Culley D."/>
            <person name="Magnuson J.K."/>
            <person name="James T.Y."/>
            <person name="O'Malley M.A."/>
            <person name="Stajich J.E."/>
            <person name="Spatafora J.W."/>
            <person name="Visel A."/>
            <person name="Grigoriev I.V."/>
        </authorList>
    </citation>
    <scope>NUCLEOTIDE SEQUENCE [LARGE SCALE GENOMIC DNA]</scope>
    <source>
        <strain evidence="6 7">62-1032</strain>
    </source>
</reference>
<dbReference type="SUPFAM" id="SSF53474">
    <property type="entry name" value="alpha/beta-Hydrolases"/>
    <property type="match status" value="1"/>
</dbReference>